<organism evidence="2 3">
    <name type="scientific">Halotia branconii CENA392</name>
    <dbReference type="NCBI Taxonomy" id="1539056"/>
    <lineage>
        <taxon>Bacteria</taxon>
        <taxon>Bacillati</taxon>
        <taxon>Cyanobacteriota</taxon>
        <taxon>Cyanophyceae</taxon>
        <taxon>Nostocales</taxon>
        <taxon>Nodulariaceae</taxon>
        <taxon>Halotia</taxon>
    </lineage>
</organism>
<keyword evidence="3" id="KW-1185">Reference proteome</keyword>
<dbReference type="InterPro" id="IPR036866">
    <property type="entry name" value="RibonucZ/Hydroxyglut_hydro"/>
</dbReference>
<accession>A0AAJ6NVG9</accession>
<evidence type="ECO:0000256" key="1">
    <source>
        <dbReference type="ARBA" id="ARBA00022801"/>
    </source>
</evidence>
<keyword evidence="1" id="KW-0378">Hydrolase</keyword>
<proteinExistence type="predicted"/>
<dbReference type="InterPro" id="IPR050114">
    <property type="entry name" value="UPF0173_UPF0282_UlaG_hydrolase"/>
</dbReference>
<dbReference type="AlphaFoldDB" id="A0AAJ6NVG9"/>
<dbReference type="Pfam" id="PF13483">
    <property type="entry name" value="Lactamase_B_3"/>
    <property type="match status" value="1"/>
</dbReference>
<dbReference type="Gene3D" id="3.60.15.10">
    <property type="entry name" value="Ribonuclease Z/Hydroxyacylglutathione hydrolase-like"/>
    <property type="match status" value="1"/>
</dbReference>
<dbReference type="PANTHER" id="PTHR43546">
    <property type="entry name" value="UPF0173 METAL-DEPENDENT HYDROLASE MJ1163-RELATED"/>
    <property type="match status" value="1"/>
</dbReference>
<dbReference type="Proteomes" id="UP001223520">
    <property type="component" value="Chromosome"/>
</dbReference>
<dbReference type="EMBL" id="CP124543">
    <property type="protein sequence ID" value="WGV27153.1"/>
    <property type="molecule type" value="Genomic_DNA"/>
</dbReference>
<dbReference type="KEGG" id="hbq:QI031_06575"/>
<name>A0AAJ6NVG9_9CYAN</name>
<dbReference type="PANTHER" id="PTHR43546:SF9">
    <property type="entry name" value="L-ASCORBATE-6-PHOSPHATE LACTONASE ULAG-RELATED"/>
    <property type="match status" value="1"/>
</dbReference>
<evidence type="ECO:0000313" key="2">
    <source>
        <dbReference type="EMBL" id="WGV27153.1"/>
    </source>
</evidence>
<dbReference type="SUPFAM" id="SSF56281">
    <property type="entry name" value="Metallo-hydrolase/oxidoreductase"/>
    <property type="match status" value="1"/>
</dbReference>
<dbReference type="GO" id="GO:0016787">
    <property type="term" value="F:hydrolase activity"/>
    <property type="evidence" value="ECO:0007669"/>
    <property type="project" value="UniProtKB-KW"/>
</dbReference>
<protein>
    <submittedName>
        <fullName evidence="2">MBL fold metallo-hydrolase</fullName>
    </submittedName>
</protein>
<gene>
    <name evidence="2" type="ORF">QI031_06575</name>
</gene>
<dbReference type="RefSeq" id="WP_281484392.1">
    <property type="nucleotide sequence ID" value="NZ_CP124543.1"/>
</dbReference>
<evidence type="ECO:0000313" key="3">
    <source>
        <dbReference type="Proteomes" id="UP001223520"/>
    </source>
</evidence>
<reference evidence="2 3" key="1">
    <citation type="journal article" date="2023" name="Limnol Oceanogr Lett">
        <title>Environmental adaptations by the intertidal Antarctic cyanobacterium Halotia branconii CENA392 as revealed using long-read genome sequencing.</title>
        <authorList>
            <person name="Dextro R.B."/>
            <person name="Delbaje E."/>
            <person name="Freitas P.N.N."/>
            <person name="Geraldes V."/>
            <person name="Pinto E."/>
            <person name="Long P.F."/>
            <person name="Fiore M.F."/>
        </authorList>
    </citation>
    <scope>NUCLEOTIDE SEQUENCE [LARGE SCALE GENOMIC DNA]</scope>
    <source>
        <strain evidence="2 3">CENA392</strain>
    </source>
</reference>
<sequence>MQIDMIGHATLFVETKDCKILMDPVLWDPFCEGLNESCPKREVMADKLSNFDFLVISHQHLDHFDIRSLAYLPKTVDVLIPQDRLIEDCLRHLGYSHIYPLADFTKVRSGSTTLMATRSEVRVPEFGMVFADDSGVFWNTVDTYFSPETIQKVRKFFPEIDFLLTTWHISMEGKFQYNQSISFPFELYSYLFYLISLIQPQAIAPGAQGFKYIGESAWQNQVVFPVTRERFCHDLKTAFPELADKIFPIDPGDILTFDGGKYDYIRGKSNYAQMLVDNRESIDFNPVAIANTLIDSNPENYSLEDMRQIIEEKICLDLPQFIIENRNSLFTEHCQWQIVYQIEITFPDGVKTWNIDLSEAVIQTKQGRNPLANLFTYITASTLYSLIDKKRDWDYLLCSGDYRTFHKIYSISKEKINFAETATFVDPIQLQFPSSYVASNNIYRELAKWMPANESISLTEDEASMICLGNLLIKRKNRNKDKEETI</sequence>